<dbReference type="NCBIfam" id="TIGR00035">
    <property type="entry name" value="asp_race"/>
    <property type="match status" value="1"/>
</dbReference>
<dbReference type="SUPFAM" id="SSF53681">
    <property type="entry name" value="Aspartate/glutamate racemase"/>
    <property type="match status" value="2"/>
</dbReference>
<dbReference type="VEuPathDB" id="FungiDB:B1J91_D01210g"/>
<dbReference type="InterPro" id="IPR015942">
    <property type="entry name" value="Asp/Glu/hydantoin_racemase"/>
</dbReference>
<dbReference type="InterPro" id="IPR004380">
    <property type="entry name" value="Asp_race"/>
</dbReference>
<comment type="caution">
    <text evidence="3">The sequence shown here is derived from an EMBL/GenBank/DDBJ whole genome shotgun (WGS) entry which is preliminary data.</text>
</comment>
<dbReference type="PANTHER" id="PTHR21198">
    <property type="entry name" value="GLUTAMATE RACEMASE"/>
    <property type="match status" value="1"/>
</dbReference>
<gene>
    <name evidence="3" type="ORF">AO440_000658</name>
</gene>
<name>A0A0W0CWA8_CANGB</name>
<dbReference type="PANTHER" id="PTHR21198:SF7">
    <property type="entry name" value="ASPARTATE-GLUTAMATE RACEMASE FAMILY"/>
    <property type="match status" value="1"/>
</dbReference>
<dbReference type="OMA" id="YDTTAIH"/>
<dbReference type="VEuPathDB" id="FungiDB:GVI51_D01089"/>
<dbReference type="VEuPathDB" id="FungiDB:GWK60_D01309"/>
<dbReference type="VEuPathDB" id="FungiDB:CAGL0D01210g"/>
<keyword evidence="2" id="KW-0413">Isomerase</keyword>
<proteinExistence type="inferred from homology"/>
<evidence type="ECO:0000256" key="2">
    <source>
        <dbReference type="ARBA" id="ARBA00023235"/>
    </source>
</evidence>
<dbReference type="PROSITE" id="PS00924">
    <property type="entry name" value="ASP_GLU_RACEMASE_2"/>
    <property type="match status" value="1"/>
</dbReference>
<evidence type="ECO:0000313" key="4">
    <source>
        <dbReference type="Proteomes" id="UP000054886"/>
    </source>
</evidence>
<sequence length="230" mass="25404">MKVGIIGGIGPEATTHYYISIIKQFQDAVGSDKVLPEMVVESINMYHMFEMLEQRQYDDVAEYLAHAACNLQKAGADFGVMCGNTPHIVFEKIQGKTDLPLLSMVQCSLDVASAMGLKRLALLGTKFTMQNDFFKRPFEMAGISIYTPSPVEQETIHQKIVGELENGIVTPDTKSTLLTIINGMIKEHGLDGVILGCTELPLILNQRDFSIEVLDIAKEHINAIVKKLSC</sequence>
<evidence type="ECO:0000256" key="1">
    <source>
        <dbReference type="ARBA" id="ARBA00007847"/>
    </source>
</evidence>
<dbReference type="EMBL" id="LLZZ01000130">
    <property type="protein sequence ID" value="KTB01717.1"/>
    <property type="molecule type" value="Genomic_DNA"/>
</dbReference>
<reference evidence="3 4" key="1">
    <citation type="submission" date="2015-10" db="EMBL/GenBank/DDBJ databases">
        <title>Draft genomes sequences of Candida glabrata isolates 1A, 1B, 2A, 2B, 3A and 3B.</title>
        <authorList>
            <person name="Haavelsrud O.E."/>
            <person name="Gaustad P."/>
        </authorList>
    </citation>
    <scope>NUCLEOTIDE SEQUENCE [LARGE SCALE GENOMIC DNA]</scope>
    <source>
        <strain evidence="3">910700640</strain>
    </source>
</reference>
<dbReference type="InterPro" id="IPR033134">
    <property type="entry name" value="Asp/Glu_racemase_AS_2"/>
</dbReference>
<dbReference type="AlphaFoldDB" id="A0A0W0CWA8"/>
<dbReference type="InterPro" id="IPR001920">
    <property type="entry name" value="Asp/Glu_race"/>
</dbReference>
<comment type="similarity">
    <text evidence="1">Belongs to the aspartate/glutamate racemases family.</text>
</comment>
<protein>
    <submittedName>
        <fullName evidence="3">Uncharacterized protein YgeA</fullName>
    </submittedName>
</protein>
<organism evidence="3 4">
    <name type="scientific">Candida glabrata</name>
    <name type="common">Yeast</name>
    <name type="synonym">Torulopsis glabrata</name>
    <dbReference type="NCBI Taxonomy" id="5478"/>
    <lineage>
        <taxon>Eukaryota</taxon>
        <taxon>Fungi</taxon>
        <taxon>Dikarya</taxon>
        <taxon>Ascomycota</taxon>
        <taxon>Saccharomycotina</taxon>
        <taxon>Saccharomycetes</taxon>
        <taxon>Saccharomycetales</taxon>
        <taxon>Saccharomycetaceae</taxon>
        <taxon>Nakaseomyces</taxon>
    </lineage>
</organism>
<dbReference type="GO" id="GO:0047661">
    <property type="term" value="F:amino-acid racemase activity"/>
    <property type="evidence" value="ECO:0007669"/>
    <property type="project" value="InterPro"/>
</dbReference>
<dbReference type="Pfam" id="PF01177">
    <property type="entry name" value="Asp_Glu_race"/>
    <property type="match status" value="1"/>
</dbReference>
<dbReference type="Proteomes" id="UP000054886">
    <property type="component" value="Unassembled WGS sequence"/>
</dbReference>
<dbReference type="PhylomeDB" id="A0A0W0CWA8"/>
<evidence type="ECO:0000313" key="3">
    <source>
        <dbReference type="EMBL" id="KTB01717.1"/>
    </source>
</evidence>
<accession>A0A0W0CWA8</accession>
<dbReference type="Gene3D" id="3.40.50.1860">
    <property type="match status" value="2"/>
</dbReference>